<dbReference type="Pfam" id="PF21762">
    <property type="entry name" value="DEDDh_C"/>
    <property type="match status" value="1"/>
</dbReference>
<feature type="domain" description="Gfd2/YDR514C-like C-terminal" evidence="1">
    <location>
        <begin position="38"/>
        <end position="198"/>
    </location>
</feature>
<keyword evidence="3" id="KW-1185">Reference proteome</keyword>
<protein>
    <recommendedName>
        <fullName evidence="1">Gfd2/YDR514C-like C-terminal domain-containing protein</fullName>
    </recommendedName>
</protein>
<dbReference type="EMBL" id="JBAWTH010000094">
    <property type="protein sequence ID" value="KAL2277736.1"/>
    <property type="molecule type" value="Genomic_DNA"/>
</dbReference>
<accession>A0ABR4E5V2</accession>
<evidence type="ECO:0000313" key="2">
    <source>
        <dbReference type="EMBL" id="KAL2277736.1"/>
    </source>
</evidence>
<dbReference type="InterPro" id="IPR048519">
    <property type="entry name" value="Gfd2/YDR514C-like_C"/>
</dbReference>
<sequence length="416" mass="46331">MRYFDGCPFLKVRPWHNLWHSNIPNLSSLKQQAGVSGFVAIDAEPWGNRLTDIAEVGIAFIPLVDIEALQGPPRSLGSLQTRYSIQVTKILVAGREQGRRRKREPFIFGPTHIVEPDAVHETLQRLFRSFRDALGPQASLTLIGFDLAYEFRVISSTYLGITEHVSSWVDLQEIIKDVSSCTNRSPSMRESLIAFGFEGDDQAVLPNPDWMAHSAGTDALRIIALLANLLALPPDATLEIERRPARKWVGSLRVARRQMKFKNQFRGRPRPREPYPFRARVRLNGGSALTMRQLDDSFSKHSPSAIGIHGGKIEGYVCLPSLDELGQFIEQKNGSSAGNGQVWDAISEFDPQLTAARTASELSEVLEAASTAAIEDKKVLRKQKKEKEKVDSEETCSDIVDSVDNLELGELWGQAT</sequence>
<evidence type="ECO:0000259" key="1">
    <source>
        <dbReference type="Pfam" id="PF21762"/>
    </source>
</evidence>
<name>A0ABR4E5V2_9PEZI</name>
<proteinExistence type="predicted"/>
<evidence type="ECO:0000313" key="3">
    <source>
        <dbReference type="Proteomes" id="UP001600888"/>
    </source>
</evidence>
<dbReference type="Proteomes" id="UP001600888">
    <property type="component" value="Unassembled WGS sequence"/>
</dbReference>
<reference evidence="2 3" key="1">
    <citation type="submission" date="2024-03" db="EMBL/GenBank/DDBJ databases">
        <title>A high-quality draft genome sequence of Diaporthe vaccinii, a causative agent of upright dieback and viscid rot disease in cranberry plants.</title>
        <authorList>
            <person name="Sarrasin M."/>
            <person name="Lang B.F."/>
            <person name="Burger G."/>
        </authorList>
    </citation>
    <scope>NUCLEOTIDE SEQUENCE [LARGE SCALE GENOMIC DNA]</scope>
    <source>
        <strain evidence="2 3">IS7</strain>
    </source>
</reference>
<gene>
    <name evidence="2" type="ORF">FJTKL_15182</name>
</gene>
<organism evidence="2 3">
    <name type="scientific">Diaporthe vaccinii</name>
    <dbReference type="NCBI Taxonomy" id="105482"/>
    <lineage>
        <taxon>Eukaryota</taxon>
        <taxon>Fungi</taxon>
        <taxon>Dikarya</taxon>
        <taxon>Ascomycota</taxon>
        <taxon>Pezizomycotina</taxon>
        <taxon>Sordariomycetes</taxon>
        <taxon>Sordariomycetidae</taxon>
        <taxon>Diaporthales</taxon>
        <taxon>Diaporthaceae</taxon>
        <taxon>Diaporthe</taxon>
        <taxon>Diaporthe eres species complex</taxon>
    </lineage>
</organism>
<comment type="caution">
    <text evidence="2">The sequence shown here is derived from an EMBL/GenBank/DDBJ whole genome shotgun (WGS) entry which is preliminary data.</text>
</comment>